<accession>A0A318JP83</accession>
<evidence type="ECO:0000313" key="3">
    <source>
        <dbReference type="EMBL" id="PXX54091.1"/>
    </source>
</evidence>
<dbReference type="Gene3D" id="3.20.20.30">
    <property type="entry name" value="Luciferase-like domain"/>
    <property type="match status" value="1"/>
</dbReference>
<dbReference type="PANTHER" id="PTHR43244">
    <property type="match status" value="1"/>
</dbReference>
<keyword evidence="1" id="KW-0560">Oxidoreductase</keyword>
<comment type="caution">
    <text evidence="3">The sequence shown here is derived from an EMBL/GenBank/DDBJ whole genome shotgun (WGS) entry which is preliminary data.</text>
</comment>
<dbReference type="EMBL" id="QJKF01000025">
    <property type="protein sequence ID" value="PXX54091.1"/>
    <property type="molecule type" value="Genomic_DNA"/>
</dbReference>
<feature type="domain" description="Luciferase-like" evidence="2">
    <location>
        <begin position="37"/>
        <end position="353"/>
    </location>
</feature>
<dbReference type="CDD" id="cd01097">
    <property type="entry name" value="Tetrahydromethanopterin_reductase"/>
    <property type="match status" value="1"/>
</dbReference>
<dbReference type="InterPro" id="IPR011251">
    <property type="entry name" value="Luciferase-like_dom"/>
</dbReference>
<dbReference type="OrthoDB" id="9775082at2"/>
<organism evidence="3 4">
    <name type="scientific">Nocardia tenerifensis</name>
    <dbReference type="NCBI Taxonomy" id="228006"/>
    <lineage>
        <taxon>Bacteria</taxon>
        <taxon>Bacillati</taxon>
        <taxon>Actinomycetota</taxon>
        <taxon>Actinomycetes</taxon>
        <taxon>Mycobacteriales</taxon>
        <taxon>Nocardiaceae</taxon>
        <taxon>Nocardia</taxon>
    </lineage>
</organism>
<protein>
    <submittedName>
        <fullName evidence="3">Phthiodiolone/phenolphthiodiolone dimycocerosates ketoreductase</fullName>
    </submittedName>
</protein>
<evidence type="ECO:0000313" key="4">
    <source>
        <dbReference type="Proteomes" id="UP000247569"/>
    </source>
</evidence>
<dbReference type="Proteomes" id="UP000247569">
    <property type="component" value="Unassembled WGS sequence"/>
</dbReference>
<dbReference type="PANTHER" id="PTHR43244:SF1">
    <property type="entry name" value="5,10-METHYLENETETRAHYDROMETHANOPTERIN REDUCTASE"/>
    <property type="match status" value="1"/>
</dbReference>
<dbReference type="InterPro" id="IPR050564">
    <property type="entry name" value="F420-G6PD/mer"/>
</dbReference>
<proteinExistence type="predicted"/>
<reference evidence="3 4" key="1">
    <citation type="submission" date="2018-05" db="EMBL/GenBank/DDBJ databases">
        <title>Genomic Encyclopedia of Type Strains, Phase IV (KMG-IV): sequencing the most valuable type-strain genomes for metagenomic binning, comparative biology and taxonomic classification.</title>
        <authorList>
            <person name="Goeker M."/>
        </authorList>
    </citation>
    <scope>NUCLEOTIDE SEQUENCE [LARGE SCALE GENOMIC DNA]</scope>
    <source>
        <strain evidence="3 4">DSM 44704</strain>
    </source>
</reference>
<gene>
    <name evidence="3" type="ORF">DFR70_12572</name>
</gene>
<sequence length="394" mass="43157">MGRRESPYKVRPRGERVRLGYLIEPVAPVWAIKLNLRTASLLGVDDVWFSDHTKSAFPAAAWNARFSPMARFVSTLDAYLDPTVALARWARPRGPVMGVAVTDVVRRSPADLARAWMSLHHLTRGKVVLGIGSGEYENTVPYGLTLEPRARRLADALTAVRAAWSSPGDLLTHEGPFHAWRDARFGLPPLNGTTPPIWVAAQGPRACRIAGQHGDGWMFILNDTTTSWHTAATHFARAAQDSGRDPETLHRSVLLAPLLAPDQRVLDELCRAPFIRAMALAMPGASWTAAGATHPLGADNLGYSQVDPAVFEGERFAEYSRHVTPEVVRGLMPSGTAADVERWLDPYLDAGLNHILFYAFAAAVTPRLAAAGLVEQRRLINRLKKRRPGPFPGA</sequence>
<dbReference type="SUPFAM" id="SSF51679">
    <property type="entry name" value="Bacterial luciferase-like"/>
    <property type="match status" value="1"/>
</dbReference>
<dbReference type="InterPro" id="IPR036661">
    <property type="entry name" value="Luciferase-like_sf"/>
</dbReference>
<dbReference type="Pfam" id="PF00296">
    <property type="entry name" value="Bac_luciferase"/>
    <property type="match status" value="1"/>
</dbReference>
<dbReference type="AlphaFoldDB" id="A0A318JP83"/>
<dbReference type="GO" id="GO:0016705">
    <property type="term" value="F:oxidoreductase activity, acting on paired donors, with incorporation or reduction of molecular oxygen"/>
    <property type="evidence" value="ECO:0007669"/>
    <property type="project" value="InterPro"/>
</dbReference>
<evidence type="ECO:0000259" key="2">
    <source>
        <dbReference type="Pfam" id="PF00296"/>
    </source>
</evidence>
<keyword evidence="4" id="KW-1185">Reference proteome</keyword>
<evidence type="ECO:0000256" key="1">
    <source>
        <dbReference type="ARBA" id="ARBA00023002"/>
    </source>
</evidence>
<name>A0A318JP83_9NOCA</name>